<gene>
    <name evidence="2" type="ORF">BN10_130060</name>
</gene>
<accession>N0DZZ5</accession>
<evidence type="ECO:0000313" key="3">
    <source>
        <dbReference type="Proteomes" id="UP000013167"/>
    </source>
</evidence>
<dbReference type="STRING" id="1193181.BN10_130060"/>
<dbReference type="HOGENOM" id="CLU_1814883_0_0_11"/>
<proteinExistence type="predicted"/>
<evidence type="ECO:0000313" key="2">
    <source>
        <dbReference type="EMBL" id="CCH69046.1"/>
    </source>
</evidence>
<dbReference type="AlphaFoldDB" id="N0DZZ5"/>
<sequence>MGCQPVGSPAAIEMGQPLWVATSAARAGMSTGGPDRELTRGTMKMITAMKPRITISERTRLEADPIEYRLRGAVGGVDSVVCGVLTPPSSPTMALVTQSAPDHPPLESGVPAVQPRRRNRWTRVCSWSVRCSSTWSGPRTDR</sequence>
<evidence type="ECO:0000256" key="1">
    <source>
        <dbReference type="SAM" id="MobiDB-lite"/>
    </source>
</evidence>
<name>N0DZZ5_9MICO</name>
<organism evidence="2 3">
    <name type="scientific">Phycicoccus elongatus Lp2</name>
    <dbReference type="NCBI Taxonomy" id="1193181"/>
    <lineage>
        <taxon>Bacteria</taxon>
        <taxon>Bacillati</taxon>
        <taxon>Actinomycetota</taxon>
        <taxon>Actinomycetes</taxon>
        <taxon>Micrococcales</taxon>
        <taxon>Intrasporangiaceae</taxon>
        <taxon>Phycicoccus</taxon>
    </lineage>
</organism>
<dbReference type="EMBL" id="CAIZ01000035">
    <property type="protein sequence ID" value="CCH69046.1"/>
    <property type="molecule type" value="Genomic_DNA"/>
</dbReference>
<comment type="caution">
    <text evidence="2">The sequence shown here is derived from an EMBL/GenBank/DDBJ whole genome shotgun (WGS) entry which is preliminary data.</text>
</comment>
<feature type="region of interest" description="Disordered" evidence="1">
    <location>
        <begin position="95"/>
        <end position="114"/>
    </location>
</feature>
<dbReference type="Proteomes" id="UP000013167">
    <property type="component" value="Unassembled WGS sequence"/>
</dbReference>
<keyword evidence="3" id="KW-1185">Reference proteome</keyword>
<reference evidence="2 3" key="1">
    <citation type="journal article" date="2013" name="ISME J.">
        <title>A metabolic model for members of the genus Tetrasphaera involved in enhanced biological phosphorus removal.</title>
        <authorList>
            <person name="Kristiansen R."/>
            <person name="Nguyen H.T.T."/>
            <person name="Saunders A.M."/>
            <person name="Nielsen J.L."/>
            <person name="Wimmer R."/>
            <person name="Le V.Q."/>
            <person name="McIlroy S.J."/>
            <person name="Petrovski S."/>
            <person name="Seviour R.J."/>
            <person name="Calteau A."/>
            <person name="Nielsen K.L."/>
            <person name="Nielsen P.H."/>
        </authorList>
    </citation>
    <scope>NUCLEOTIDE SEQUENCE [LARGE SCALE GENOMIC DNA]</scope>
    <source>
        <strain evidence="2 3">Lp2</strain>
    </source>
</reference>
<protein>
    <submittedName>
        <fullName evidence="2">Uncharacterized protein</fullName>
    </submittedName>
</protein>